<name>A0A2X2USP7_9FIRM</name>
<protein>
    <submittedName>
        <fullName evidence="1">Uncharacterized protein</fullName>
    </submittedName>
</protein>
<evidence type="ECO:0000313" key="2">
    <source>
        <dbReference type="Proteomes" id="UP000251853"/>
    </source>
</evidence>
<organism evidence="1 2">
    <name type="scientific">Enterocloster clostridioformis</name>
    <dbReference type="NCBI Taxonomy" id="1531"/>
    <lineage>
        <taxon>Bacteria</taxon>
        <taxon>Bacillati</taxon>
        <taxon>Bacillota</taxon>
        <taxon>Clostridia</taxon>
        <taxon>Lachnospirales</taxon>
        <taxon>Lachnospiraceae</taxon>
        <taxon>Enterocloster</taxon>
    </lineage>
</organism>
<dbReference type="AlphaFoldDB" id="A0A2X2USP7"/>
<accession>A0A2X2USP7</accession>
<gene>
    <name evidence="1" type="ORF">NCTC11224_03939</name>
</gene>
<evidence type="ECO:0000313" key="1">
    <source>
        <dbReference type="EMBL" id="SQB14885.1"/>
    </source>
</evidence>
<dbReference type="RefSeq" id="WP_112482702.1">
    <property type="nucleotide sequence ID" value="NZ_JAIWZC010000001.1"/>
</dbReference>
<keyword evidence="2" id="KW-1185">Reference proteome</keyword>
<dbReference type="EMBL" id="UAVW01000016">
    <property type="protein sequence ID" value="SQB14885.1"/>
    <property type="molecule type" value="Genomic_DNA"/>
</dbReference>
<dbReference type="Proteomes" id="UP000251853">
    <property type="component" value="Unassembled WGS sequence"/>
</dbReference>
<reference evidence="1 2" key="1">
    <citation type="submission" date="2018-06" db="EMBL/GenBank/DDBJ databases">
        <authorList>
            <consortium name="Pathogen Informatics"/>
            <person name="Doyle S."/>
        </authorList>
    </citation>
    <scope>NUCLEOTIDE SEQUENCE [LARGE SCALE GENOMIC DNA]</scope>
    <source>
        <strain evidence="1 2">NCTC11224</strain>
    </source>
</reference>
<proteinExistence type="predicted"/>
<sequence>MKKAGFVAVSPFEIGDRIQCGEKQAVITDILAIHSIKTGRVSFQYEFDNSGKYQQISGQFRRAGNLFIPVV</sequence>